<accession>A0A0C3EJQ9</accession>
<dbReference type="EMBL" id="KN822010">
    <property type="protein sequence ID" value="KIM68131.1"/>
    <property type="molecule type" value="Genomic_DNA"/>
</dbReference>
<sequence>MASNLSALTFASDAAAVSVHGPDEYERTSYYNGITGDGDHPDLVYRSDILTTPFPKPVGRHAHIPVKSLRGVFDTPLNGVWDAVGPQIRDLIKARKIDWSSIDPARFFTHSPLGEEAKGSLGPVVIWVGVIPGSTSADTAHEVSQEILTLLRKNGVDGTVVEWREAVPQRLAGPPLMRHVDSSNATHHVRRFLTALLGVPLATEEMEEDSQGTLTLWFHENKDKDGNPSNKVYGVSNCHVLRKNTTVDYEHRGGAPMNHVRVCGMRRFQRGLDEITKAIADRGVLADLWARDIVELQAKERQDAENARAIKAKQRQLDDETEAIADLEALHGDVTKYWSDIKLHRNIGHVQYAAAISVDVEGGTLYTSDWAAFLAAEAKVRDEFEGNVVDLGSKYDPQDLTYMFSPLGGGPTTFKFPDERKLRIEGCATKEDLAHPAEFDSEGQRCLMVGKDGNTTDLTVGRYAGLVSFTRNKVGIESVELGIYNSGDKTAEIFSAKGDSGSLAWHTTNGKAHIVGQLHSGQNKGGSTSNHVTYCTPGWYFLGQIKKRFEYADFYRTTWSA</sequence>
<evidence type="ECO:0000313" key="2">
    <source>
        <dbReference type="Proteomes" id="UP000053989"/>
    </source>
</evidence>
<dbReference type="Proteomes" id="UP000053989">
    <property type="component" value="Unassembled WGS sequence"/>
</dbReference>
<reference evidence="2" key="2">
    <citation type="submission" date="2015-01" db="EMBL/GenBank/DDBJ databases">
        <title>Evolutionary Origins and Diversification of the Mycorrhizal Mutualists.</title>
        <authorList>
            <consortium name="DOE Joint Genome Institute"/>
            <consortium name="Mycorrhizal Genomics Consortium"/>
            <person name="Kohler A."/>
            <person name="Kuo A."/>
            <person name="Nagy L.G."/>
            <person name="Floudas D."/>
            <person name="Copeland A."/>
            <person name="Barry K.W."/>
            <person name="Cichocki N."/>
            <person name="Veneault-Fourrey C."/>
            <person name="LaButti K."/>
            <person name="Lindquist E.A."/>
            <person name="Lipzen A."/>
            <person name="Lundell T."/>
            <person name="Morin E."/>
            <person name="Murat C."/>
            <person name="Riley R."/>
            <person name="Ohm R."/>
            <person name="Sun H."/>
            <person name="Tunlid A."/>
            <person name="Henrissat B."/>
            <person name="Grigoriev I.V."/>
            <person name="Hibbett D.S."/>
            <person name="Martin F."/>
        </authorList>
    </citation>
    <scope>NUCLEOTIDE SEQUENCE [LARGE SCALE GENOMIC DNA]</scope>
    <source>
        <strain evidence="2">Foug A</strain>
    </source>
</reference>
<dbReference type="AlphaFoldDB" id="A0A0C3EJQ9"/>
<keyword evidence="2" id="KW-1185">Reference proteome</keyword>
<dbReference type="HOGENOM" id="CLU_024804_1_1_1"/>
<evidence type="ECO:0000313" key="1">
    <source>
        <dbReference type="EMBL" id="KIM68131.1"/>
    </source>
</evidence>
<organism evidence="1 2">
    <name type="scientific">Scleroderma citrinum Foug A</name>
    <dbReference type="NCBI Taxonomy" id="1036808"/>
    <lineage>
        <taxon>Eukaryota</taxon>
        <taxon>Fungi</taxon>
        <taxon>Dikarya</taxon>
        <taxon>Basidiomycota</taxon>
        <taxon>Agaricomycotina</taxon>
        <taxon>Agaricomycetes</taxon>
        <taxon>Agaricomycetidae</taxon>
        <taxon>Boletales</taxon>
        <taxon>Sclerodermatineae</taxon>
        <taxon>Sclerodermataceae</taxon>
        <taxon>Scleroderma</taxon>
    </lineage>
</organism>
<protein>
    <submittedName>
        <fullName evidence="1">Uncharacterized protein</fullName>
    </submittedName>
</protein>
<dbReference type="InParanoid" id="A0A0C3EJQ9"/>
<reference evidence="1 2" key="1">
    <citation type="submission" date="2014-04" db="EMBL/GenBank/DDBJ databases">
        <authorList>
            <consortium name="DOE Joint Genome Institute"/>
            <person name="Kuo A."/>
            <person name="Kohler A."/>
            <person name="Nagy L.G."/>
            <person name="Floudas D."/>
            <person name="Copeland A."/>
            <person name="Barry K.W."/>
            <person name="Cichocki N."/>
            <person name="Veneault-Fourrey C."/>
            <person name="LaButti K."/>
            <person name="Lindquist E.A."/>
            <person name="Lipzen A."/>
            <person name="Lundell T."/>
            <person name="Morin E."/>
            <person name="Murat C."/>
            <person name="Sun H."/>
            <person name="Tunlid A."/>
            <person name="Henrissat B."/>
            <person name="Grigoriev I.V."/>
            <person name="Hibbett D.S."/>
            <person name="Martin F."/>
            <person name="Nordberg H.P."/>
            <person name="Cantor M.N."/>
            <person name="Hua S.X."/>
        </authorList>
    </citation>
    <scope>NUCLEOTIDE SEQUENCE [LARGE SCALE GENOMIC DNA]</scope>
    <source>
        <strain evidence="1 2">Foug A</strain>
    </source>
</reference>
<dbReference type="OrthoDB" id="5424209at2759"/>
<name>A0A0C3EJQ9_9AGAM</name>
<gene>
    <name evidence="1" type="ORF">SCLCIDRAFT_1006856</name>
</gene>
<proteinExistence type="predicted"/>